<evidence type="ECO:0000256" key="1">
    <source>
        <dbReference type="ARBA" id="ARBA00022722"/>
    </source>
</evidence>
<dbReference type="SUPFAM" id="SSF53098">
    <property type="entry name" value="Ribonuclease H-like"/>
    <property type="match status" value="1"/>
</dbReference>
<dbReference type="Proteomes" id="UP001295423">
    <property type="component" value="Unassembled WGS sequence"/>
</dbReference>
<evidence type="ECO:0000256" key="3">
    <source>
        <dbReference type="ARBA" id="ARBA00022759"/>
    </source>
</evidence>
<keyword evidence="7" id="KW-0695">RNA-directed DNA polymerase</keyword>
<dbReference type="InterPro" id="IPR012337">
    <property type="entry name" value="RNaseH-like_sf"/>
</dbReference>
<keyword evidence="4" id="KW-0378">Hydrolase</keyword>
<keyword evidence="11" id="KW-1185">Reference proteome</keyword>
<evidence type="ECO:0000313" key="10">
    <source>
        <dbReference type="EMBL" id="CAJ1946540.1"/>
    </source>
</evidence>
<keyword evidence="1" id="KW-0540">Nuclease</keyword>
<gene>
    <name evidence="10" type="ORF">CYCCA115_LOCUS10681</name>
</gene>
<dbReference type="PANTHER" id="PTHR42648:SF11">
    <property type="entry name" value="TRANSPOSON TY4-P GAG-POL POLYPROTEIN"/>
    <property type="match status" value="1"/>
</dbReference>
<dbReference type="InterPro" id="IPR039537">
    <property type="entry name" value="Retrotran_Ty1/copia-like"/>
</dbReference>
<evidence type="ECO:0000313" key="11">
    <source>
        <dbReference type="Proteomes" id="UP001295423"/>
    </source>
</evidence>
<organism evidence="10 11">
    <name type="scientific">Cylindrotheca closterium</name>
    <dbReference type="NCBI Taxonomy" id="2856"/>
    <lineage>
        <taxon>Eukaryota</taxon>
        <taxon>Sar</taxon>
        <taxon>Stramenopiles</taxon>
        <taxon>Ochrophyta</taxon>
        <taxon>Bacillariophyta</taxon>
        <taxon>Bacillariophyceae</taxon>
        <taxon>Bacillariophycidae</taxon>
        <taxon>Bacillariales</taxon>
        <taxon>Bacillariaceae</taxon>
        <taxon>Cylindrotheca</taxon>
    </lineage>
</organism>
<dbReference type="GO" id="GO:0015074">
    <property type="term" value="P:DNA integration"/>
    <property type="evidence" value="ECO:0007669"/>
    <property type="project" value="UniProtKB-KW"/>
</dbReference>
<dbReference type="AlphaFoldDB" id="A0AAD2FMT5"/>
<keyword evidence="2" id="KW-0479">Metal-binding</keyword>
<dbReference type="GO" id="GO:0003676">
    <property type="term" value="F:nucleic acid binding"/>
    <property type="evidence" value="ECO:0007669"/>
    <property type="project" value="InterPro"/>
</dbReference>
<evidence type="ECO:0000256" key="4">
    <source>
        <dbReference type="ARBA" id="ARBA00022801"/>
    </source>
</evidence>
<dbReference type="GO" id="GO:0004519">
    <property type="term" value="F:endonuclease activity"/>
    <property type="evidence" value="ECO:0007669"/>
    <property type="project" value="UniProtKB-KW"/>
</dbReference>
<dbReference type="PANTHER" id="PTHR42648">
    <property type="entry name" value="TRANSPOSASE, PUTATIVE-RELATED"/>
    <property type="match status" value="1"/>
</dbReference>
<dbReference type="EMBL" id="CAKOGP040001712">
    <property type="protein sequence ID" value="CAJ1946540.1"/>
    <property type="molecule type" value="Genomic_DNA"/>
</dbReference>
<dbReference type="GO" id="GO:0016787">
    <property type="term" value="F:hydrolase activity"/>
    <property type="evidence" value="ECO:0007669"/>
    <property type="project" value="UniProtKB-KW"/>
</dbReference>
<keyword evidence="8" id="KW-0239">DNA-directed DNA polymerase</keyword>
<dbReference type="GO" id="GO:0003887">
    <property type="term" value="F:DNA-directed DNA polymerase activity"/>
    <property type="evidence" value="ECO:0007669"/>
    <property type="project" value="UniProtKB-KW"/>
</dbReference>
<keyword evidence="3" id="KW-0255">Endonuclease</keyword>
<evidence type="ECO:0008006" key="12">
    <source>
        <dbReference type="Google" id="ProtNLM"/>
    </source>
</evidence>
<reference evidence="10" key="1">
    <citation type="submission" date="2023-08" db="EMBL/GenBank/DDBJ databases">
        <authorList>
            <person name="Audoor S."/>
            <person name="Bilcke G."/>
        </authorList>
    </citation>
    <scope>NUCLEOTIDE SEQUENCE</scope>
</reference>
<name>A0AAD2FMT5_9STRA</name>
<evidence type="ECO:0000256" key="5">
    <source>
        <dbReference type="ARBA" id="ARBA00022842"/>
    </source>
</evidence>
<evidence type="ECO:0000256" key="7">
    <source>
        <dbReference type="ARBA" id="ARBA00022918"/>
    </source>
</evidence>
<keyword evidence="8" id="KW-0548">Nucleotidyltransferase</keyword>
<dbReference type="GO" id="GO:0003964">
    <property type="term" value="F:RNA-directed DNA polymerase activity"/>
    <property type="evidence" value="ECO:0007669"/>
    <property type="project" value="UniProtKB-KW"/>
</dbReference>
<proteinExistence type="predicted"/>
<evidence type="ECO:0000256" key="6">
    <source>
        <dbReference type="ARBA" id="ARBA00022908"/>
    </source>
</evidence>
<sequence>MGALAGRHSGTVLPVASVVGKLIDAAGKARCAVANEVLHDTSPNQHESLLPPAQIRNAGNAVDDCPSDAKTTRGDFGTQCCVFGSGKEKHTLPLFFDGLKCYYRMEAITNDELTSLPRIVLTGDAEYEPTSRTTTRRMNTDKIDWKRTMAFPPDDVLKHTLEATTQLIPVVEAESREIMRDHLKSRLSCLRYHRRRDRDYLDTFKANVKSVRGFQYFNLFCGEKSGYDHPVLMQRKSESPETLDAHFEHCGTPHTLKSDNAKEFKSKHFKRKLRKAQVEAKYTEPKHPQQNLAELRGGRLKHVVQHILLLTGAPAEYWCYCLEYVAFVKARTSKRVLNNRTSWEAEFGAVPDISKCRFSFWQPVWFYTPHGAFPRQRMMKARFLGFSPDSGDAFTYVIVTEPDDEKAHRQIFTRSVIRPRYPREDAPIVFKQGKSLEIYKRDERTILTAVSDSDFPPALSDRAHNPLPTIQEEPQPLDSVEEYEQGIEEVHGPRLQNDFVTILRPTKFYCVLIKRSFSRSLPRTHQEVLPFRLLKLSYPPNCTPKIKKC</sequence>
<evidence type="ECO:0000256" key="9">
    <source>
        <dbReference type="ARBA" id="ARBA00023172"/>
    </source>
</evidence>
<dbReference type="GO" id="GO:0046872">
    <property type="term" value="F:metal ion binding"/>
    <property type="evidence" value="ECO:0007669"/>
    <property type="project" value="UniProtKB-KW"/>
</dbReference>
<evidence type="ECO:0000256" key="2">
    <source>
        <dbReference type="ARBA" id="ARBA00022723"/>
    </source>
</evidence>
<protein>
    <recommendedName>
        <fullName evidence="12">Integrase catalytic domain-containing protein</fullName>
    </recommendedName>
</protein>
<keyword evidence="8" id="KW-0808">Transferase</keyword>
<dbReference type="GO" id="GO:0006310">
    <property type="term" value="P:DNA recombination"/>
    <property type="evidence" value="ECO:0007669"/>
    <property type="project" value="UniProtKB-KW"/>
</dbReference>
<dbReference type="Gene3D" id="3.30.420.10">
    <property type="entry name" value="Ribonuclease H-like superfamily/Ribonuclease H"/>
    <property type="match status" value="1"/>
</dbReference>
<accession>A0AAD2FMT5</accession>
<keyword evidence="6" id="KW-0229">DNA integration</keyword>
<evidence type="ECO:0000256" key="8">
    <source>
        <dbReference type="ARBA" id="ARBA00022932"/>
    </source>
</evidence>
<dbReference type="InterPro" id="IPR036397">
    <property type="entry name" value="RNaseH_sf"/>
</dbReference>
<keyword evidence="5" id="KW-0460">Magnesium</keyword>
<comment type="caution">
    <text evidence="10">The sequence shown here is derived from an EMBL/GenBank/DDBJ whole genome shotgun (WGS) entry which is preliminary data.</text>
</comment>
<keyword evidence="9" id="KW-0233">DNA recombination</keyword>